<dbReference type="OrthoDB" id="9773293at2"/>
<sequence length="284" mass="32567">MKEYESVYVDAGGVNLHMKVAGETAGEPVILLHGFPEFWYGWRHQIDALADVGFRVIIPDQRGYNKSGKPEGVENYHIDKLRDDVIAIMDHFGLEKANIAGHDWGGAVGWHLASTRSERVKKFIAVNIPHPAVMPEAMRKYPKQIFKSMYIGFFQLPELPEALLTMNDHQMMVRALTATSNKNTFSEEELEQYRSAWSEKGAVTAMLNWYRAAPKSFPDLSRDVDVPVQIIWGTGDQFLSKELAEESFRLLKRGDIHWVEDVTHWVMHERPEIVNKLMLRFLKG</sequence>
<keyword evidence="1" id="KW-0378">Hydrolase</keyword>
<dbReference type="EMBL" id="OBQF01000002">
    <property type="protein sequence ID" value="SOC40636.1"/>
    <property type="molecule type" value="Genomic_DNA"/>
</dbReference>
<dbReference type="PRINTS" id="PR00412">
    <property type="entry name" value="EPOXHYDRLASE"/>
</dbReference>
<dbReference type="AlphaFoldDB" id="A0A285UJ52"/>
<name>A0A285UJ52_9STAP</name>
<protein>
    <submittedName>
        <fullName evidence="3">Pimeloyl-ACP methyl ester carboxylesterase</fullName>
    </submittedName>
</protein>
<dbReference type="SUPFAM" id="SSF53474">
    <property type="entry name" value="alpha/beta-Hydrolases"/>
    <property type="match status" value="1"/>
</dbReference>
<evidence type="ECO:0000313" key="4">
    <source>
        <dbReference type="Proteomes" id="UP000219412"/>
    </source>
</evidence>
<reference evidence="4" key="1">
    <citation type="submission" date="2017-08" db="EMBL/GenBank/DDBJ databases">
        <authorList>
            <person name="Varghese N."/>
            <person name="Submissions S."/>
        </authorList>
    </citation>
    <scope>NUCLEOTIDE SEQUENCE [LARGE SCALE GENOMIC DNA]</scope>
    <source>
        <strain evidence="4">DSM 23173</strain>
    </source>
</reference>
<evidence type="ECO:0000256" key="1">
    <source>
        <dbReference type="ARBA" id="ARBA00022801"/>
    </source>
</evidence>
<keyword evidence="4" id="KW-1185">Reference proteome</keyword>
<gene>
    <name evidence="3" type="ORF">SAMN05878391_1038</name>
</gene>
<dbReference type="RefSeq" id="WP_097039831.1">
    <property type="nucleotide sequence ID" value="NZ_OBQF01000002.1"/>
</dbReference>
<accession>A0A285UJ52</accession>
<dbReference type="InterPro" id="IPR000073">
    <property type="entry name" value="AB_hydrolase_1"/>
</dbReference>
<evidence type="ECO:0000259" key="2">
    <source>
        <dbReference type="Pfam" id="PF00561"/>
    </source>
</evidence>
<dbReference type="PANTHER" id="PTHR43329">
    <property type="entry name" value="EPOXIDE HYDROLASE"/>
    <property type="match status" value="1"/>
</dbReference>
<dbReference type="Proteomes" id="UP000219412">
    <property type="component" value="Unassembled WGS sequence"/>
</dbReference>
<organism evidence="3 4">
    <name type="scientific">Salinicoccus kekensis</name>
    <dbReference type="NCBI Taxonomy" id="714307"/>
    <lineage>
        <taxon>Bacteria</taxon>
        <taxon>Bacillati</taxon>
        <taxon>Bacillota</taxon>
        <taxon>Bacilli</taxon>
        <taxon>Bacillales</taxon>
        <taxon>Staphylococcaceae</taxon>
        <taxon>Salinicoccus</taxon>
    </lineage>
</organism>
<dbReference type="Gene3D" id="3.40.50.1820">
    <property type="entry name" value="alpha/beta hydrolase"/>
    <property type="match status" value="1"/>
</dbReference>
<dbReference type="GO" id="GO:0016787">
    <property type="term" value="F:hydrolase activity"/>
    <property type="evidence" value="ECO:0007669"/>
    <property type="project" value="UniProtKB-KW"/>
</dbReference>
<dbReference type="PRINTS" id="PR00111">
    <property type="entry name" value="ABHYDROLASE"/>
</dbReference>
<evidence type="ECO:0000313" key="3">
    <source>
        <dbReference type="EMBL" id="SOC40636.1"/>
    </source>
</evidence>
<dbReference type="Pfam" id="PF00561">
    <property type="entry name" value="Abhydrolase_1"/>
    <property type="match status" value="1"/>
</dbReference>
<proteinExistence type="predicted"/>
<dbReference type="InterPro" id="IPR029058">
    <property type="entry name" value="AB_hydrolase_fold"/>
</dbReference>
<feature type="domain" description="AB hydrolase-1" evidence="2">
    <location>
        <begin position="28"/>
        <end position="271"/>
    </location>
</feature>
<dbReference type="InterPro" id="IPR000639">
    <property type="entry name" value="Epox_hydrolase-like"/>
</dbReference>